<dbReference type="PANTHER" id="PTHR37542:SF1">
    <property type="entry name" value="PRION-INHIBITION AND PROPAGATION HELO DOMAIN-CONTAINING PROTEIN"/>
    <property type="match status" value="1"/>
</dbReference>
<dbReference type="Gene3D" id="1.10.510.10">
    <property type="entry name" value="Transferase(Phosphotransferase) domain 1"/>
    <property type="match status" value="1"/>
</dbReference>
<gene>
    <name evidence="1" type="ORF">PG991_014297</name>
</gene>
<dbReference type="InterPro" id="IPR011009">
    <property type="entry name" value="Kinase-like_dom_sf"/>
</dbReference>
<dbReference type="SUPFAM" id="SSF56112">
    <property type="entry name" value="Protein kinase-like (PK-like)"/>
    <property type="match status" value="1"/>
</dbReference>
<organism evidence="1 2">
    <name type="scientific">Apiospora marii</name>
    <dbReference type="NCBI Taxonomy" id="335849"/>
    <lineage>
        <taxon>Eukaryota</taxon>
        <taxon>Fungi</taxon>
        <taxon>Dikarya</taxon>
        <taxon>Ascomycota</taxon>
        <taxon>Pezizomycotina</taxon>
        <taxon>Sordariomycetes</taxon>
        <taxon>Xylariomycetidae</taxon>
        <taxon>Amphisphaeriales</taxon>
        <taxon>Apiosporaceae</taxon>
        <taxon>Apiospora</taxon>
    </lineage>
</organism>
<dbReference type="PANTHER" id="PTHR37542">
    <property type="entry name" value="HELO DOMAIN-CONTAINING PROTEIN-RELATED"/>
    <property type="match status" value="1"/>
</dbReference>
<dbReference type="EMBL" id="JAQQWI010000018">
    <property type="protein sequence ID" value="KAK8002075.1"/>
    <property type="molecule type" value="Genomic_DNA"/>
</dbReference>
<evidence type="ECO:0000313" key="2">
    <source>
        <dbReference type="Proteomes" id="UP001396898"/>
    </source>
</evidence>
<accession>A0ABR1R8E0</accession>
<comment type="caution">
    <text evidence="1">The sequence shown here is derived from an EMBL/GenBank/DDBJ whole genome shotgun (WGS) entry which is preliminary data.</text>
</comment>
<keyword evidence="2" id="KW-1185">Reference proteome</keyword>
<reference evidence="1 2" key="1">
    <citation type="submission" date="2023-01" db="EMBL/GenBank/DDBJ databases">
        <title>Analysis of 21 Apiospora genomes using comparative genomics revels a genus with tremendous synthesis potential of carbohydrate active enzymes and secondary metabolites.</title>
        <authorList>
            <person name="Sorensen T."/>
        </authorList>
    </citation>
    <scope>NUCLEOTIDE SEQUENCE [LARGE SCALE GENOMIC DNA]</scope>
    <source>
        <strain evidence="1 2">CBS 20057</strain>
    </source>
</reference>
<protein>
    <recommendedName>
        <fullName evidence="3">Protein kinase domain-containing protein</fullName>
    </recommendedName>
</protein>
<sequence>MACQKRKSIKVLTVHRVGEFLVGVFRTYKAAEQEISEHILVIENIWITTSIQITVIQRVARFMNHDYCRAMDETLAQLHTKLSAVVTEVQKIAVPDENPRPGIWVFGQAVDKWRYVRVKSTLSTISKEMEEWQTRFNILWMLLPRMDNPIIDEQLRCVKEQSREANATYGPGSHSSWRSEPLSSAQGVRAALRAPRDQQTKVFMPTIDMESQPLLYSSARVARQGPGSDWYVIDSVRCPPGTDPDAFDLDVRQLAHRFKHADPSAFGLLTCRGAMRIVDPYTQRLASCELVFYKPRNMEVLQSLRQCLLNSSGAASLNRRLSVARELVKSISFVHTFDFVHKNVRPESVLLFEEANARRRCATFLVGFEGFRRADGATAMLGDTLWHKDTYRHPSRQGVFPNEYYKMQHDIYSLGVCLLEIGLWESFVDYDDKLVPQPGRHIAAMRGWLVANGRGQQMRISDFKDYVTSLATDQLPNVMGQRYTDVVMTCLTCLDVDNHGIGNEADVDDTDGIIVAVRFVEKILIKIDEIAI</sequence>
<evidence type="ECO:0008006" key="3">
    <source>
        <dbReference type="Google" id="ProtNLM"/>
    </source>
</evidence>
<name>A0ABR1R8E0_9PEZI</name>
<proteinExistence type="predicted"/>
<evidence type="ECO:0000313" key="1">
    <source>
        <dbReference type="EMBL" id="KAK8002075.1"/>
    </source>
</evidence>
<dbReference type="Proteomes" id="UP001396898">
    <property type="component" value="Unassembled WGS sequence"/>
</dbReference>